<dbReference type="SUPFAM" id="SSF53335">
    <property type="entry name" value="S-adenosyl-L-methionine-dependent methyltransferases"/>
    <property type="match status" value="1"/>
</dbReference>
<dbReference type="CDD" id="cd00315">
    <property type="entry name" value="Cyt_C5_DNA_methylase"/>
    <property type="match status" value="1"/>
</dbReference>
<dbReference type="PROSITE" id="PS00094">
    <property type="entry name" value="C5_MTASE_1"/>
    <property type="match status" value="1"/>
</dbReference>
<dbReference type="NCBIfam" id="TIGR00675">
    <property type="entry name" value="dcm"/>
    <property type="match status" value="1"/>
</dbReference>
<dbReference type="CDD" id="cd04762">
    <property type="entry name" value="HTH_MerR-trunc"/>
    <property type="match status" value="1"/>
</dbReference>
<keyword evidence="3 6" id="KW-0949">S-adenosyl-L-methionine</keyword>
<dbReference type="PANTHER" id="PTHR10629">
    <property type="entry name" value="CYTOSINE-SPECIFIC METHYLTRANSFERASE"/>
    <property type="match status" value="1"/>
</dbReference>
<sequence>MHGLYSMAQVADMLGVSKETLRRWDNSGKLRSTRNPMNNYRFYHKDQLRQFEELSFIFDDINRPSITPDHTYQTIELFAGAGGLAIGLEKAGLKNILLNEIDKDTCATLLANRPHWDVRCGDIGGVDFTPFRDQVDVVTGGFPCQAFSYAGKKMGFEDARGTLFFEFARAVKETNPKMFLAENVRGLLTHDGGQTLANIRSVIDELGYTLLEPHLTKAIFYRVPQKRERLILIGIRNDLANKAAFLWPRPYQKIYTLRDALKAGELFPCDAPSSSGQTYPAGKKSVMEQVPPGGYWRDLPEDVQRAYMKGSFHLSGGKTGMARRMHWDEPCLTLTCAPAQKQTERCHPEETRPFTVREYARIQTFPDDWQFKGALTSQYKQIGNAVPVNMAYELGLSVVDFLNRLCSEPDIMPAAAPIQHGLKFG</sequence>
<reference evidence="11" key="1">
    <citation type="submission" date="2023-07" db="EMBL/GenBank/DDBJ databases">
        <title>The carbon used by Thiothrix.</title>
        <authorList>
            <person name="Chen L."/>
        </authorList>
    </citation>
    <scope>NUCLEOTIDE SEQUENCE [LARGE SCALE GENOMIC DNA]</scope>
</reference>
<dbReference type="Gene3D" id="3.40.50.150">
    <property type="entry name" value="Vaccinia Virus protein VP39"/>
    <property type="match status" value="1"/>
</dbReference>
<accession>A0ABU6CSS2</accession>
<dbReference type="EC" id="2.1.1.37" evidence="8"/>
<keyword evidence="11" id="KW-1185">Reference proteome</keyword>
<dbReference type="PRINTS" id="PR00105">
    <property type="entry name" value="C5METTRFRASE"/>
</dbReference>
<dbReference type="RefSeq" id="WP_324692643.1">
    <property type="nucleotide sequence ID" value="NZ_JAYMYJ010000005.1"/>
</dbReference>
<feature type="domain" description="HTH merR-type" evidence="9">
    <location>
        <begin position="4"/>
        <end position="49"/>
    </location>
</feature>
<dbReference type="Gene3D" id="3.90.120.10">
    <property type="entry name" value="DNA Methylase, subunit A, domain 2"/>
    <property type="match status" value="1"/>
</dbReference>
<evidence type="ECO:0000256" key="4">
    <source>
        <dbReference type="ARBA" id="ARBA00022747"/>
    </source>
</evidence>
<dbReference type="PROSITE" id="PS51679">
    <property type="entry name" value="SAM_MT_C5"/>
    <property type="match status" value="1"/>
</dbReference>
<reference evidence="10 11" key="2">
    <citation type="submission" date="2024-01" db="EMBL/GenBank/DDBJ databases">
        <authorList>
            <person name="Xie X."/>
        </authorList>
    </citation>
    <scope>NUCLEOTIDE SEQUENCE [LARGE SCALE GENOMIC DNA]</scope>
    <source>
        <strain evidence="10">SCUT-1</strain>
    </source>
</reference>
<feature type="active site" evidence="6">
    <location>
        <position position="144"/>
    </location>
</feature>
<evidence type="ECO:0000256" key="3">
    <source>
        <dbReference type="ARBA" id="ARBA00022691"/>
    </source>
</evidence>
<evidence type="ECO:0000313" key="10">
    <source>
        <dbReference type="EMBL" id="MEB4589448.1"/>
    </source>
</evidence>
<protein>
    <recommendedName>
        <fullName evidence="8">Cytosine-specific methyltransferase</fullName>
        <ecNumber evidence="8">2.1.1.37</ecNumber>
    </recommendedName>
</protein>
<dbReference type="PROSITE" id="PS00095">
    <property type="entry name" value="C5_MTASE_2"/>
    <property type="match status" value="1"/>
</dbReference>
<dbReference type="InterPro" id="IPR031303">
    <property type="entry name" value="C5_meth_CS"/>
</dbReference>
<dbReference type="SUPFAM" id="SSF46955">
    <property type="entry name" value="Putative DNA-binding domain"/>
    <property type="match status" value="1"/>
</dbReference>
<evidence type="ECO:0000256" key="5">
    <source>
        <dbReference type="ARBA" id="ARBA00047422"/>
    </source>
</evidence>
<evidence type="ECO:0000256" key="1">
    <source>
        <dbReference type="ARBA" id="ARBA00022603"/>
    </source>
</evidence>
<evidence type="ECO:0000256" key="6">
    <source>
        <dbReference type="PROSITE-ProRule" id="PRU01016"/>
    </source>
</evidence>
<dbReference type="GO" id="GO:0003886">
    <property type="term" value="F:DNA (cytosine-5-)-methyltransferase activity"/>
    <property type="evidence" value="ECO:0007669"/>
    <property type="project" value="UniProtKB-EC"/>
</dbReference>
<dbReference type="InterPro" id="IPR029063">
    <property type="entry name" value="SAM-dependent_MTases_sf"/>
</dbReference>
<organism evidence="10 11">
    <name type="scientific">Candidatus Thiothrix phosphatis</name>
    <dbReference type="NCBI Taxonomy" id="3112415"/>
    <lineage>
        <taxon>Bacteria</taxon>
        <taxon>Pseudomonadati</taxon>
        <taxon>Pseudomonadota</taxon>
        <taxon>Gammaproteobacteria</taxon>
        <taxon>Thiotrichales</taxon>
        <taxon>Thiotrichaceae</taxon>
        <taxon>Thiothrix</taxon>
    </lineage>
</organism>
<dbReference type="Gene3D" id="1.10.1660.10">
    <property type="match status" value="1"/>
</dbReference>
<comment type="catalytic activity">
    <reaction evidence="5 8">
        <text>a 2'-deoxycytidine in DNA + S-adenosyl-L-methionine = a 5-methyl-2'-deoxycytidine in DNA + S-adenosyl-L-homocysteine + H(+)</text>
        <dbReference type="Rhea" id="RHEA:13681"/>
        <dbReference type="Rhea" id="RHEA-COMP:11369"/>
        <dbReference type="Rhea" id="RHEA-COMP:11370"/>
        <dbReference type="ChEBI" id="CHEBI:15378"/>
        <dbReference type="ChEBI" id="CHEBI:57856"/>
        <dbReference type="ChEBI" id="CHEBI:59789"/>
        <dbReference type="ChEBI" id="CHEBI:85452"/>
        <dbReference type="ChEBI" id="CHEBI:85454"/>
        <dbReference type="EC" id="2.1.1.37"/>
    </reaction>
</comment>
<dbReference type="InterPro" id="IPR050390">
    <property type="entry name" value="C5-Methyltransferase"/>
</dbReference>
<dbReference type="GO" id="GO:0032259">
    <property type="term" value="P:methylation"/>
    <property type="evidence" value="ECO:0007669"/>
    <property type="project" value="UniProtKB-KW"/>
</dbReference>
<proteinExistence type="inferred from homology"/>
<dbReference type="Pfam" id="PF00376">
    <property type="entry name" value="MerR"/>
    <property type="match status" value="1"/>
</dbReference>
<dbReference type="Pfam" id="PF00145">
    <property type="entry name" value="DNA_methylase"/>
    <property type="match status" value="1"/>
</dbReference>
<keyword evidence="1 6" id="KW-0489">Methyltransferase</keyword>
<dbReference type="InterPro" id="IPR001525">
    <property type="entry name" value="C5_MeTfrase"/>
</dbReference>
<evidence type="ECO:0000313" key="11">
    <source>
        <dbReference type="Proteomes" id="UP001308005"/>
    </source>
</evidence>
<comment type="similarity">
    <text evidence="6 7">Belongs to the class I-like SAM-binding methyltransferase superfamily. C5-methyltransferase family.</text>
</comment>
<dbReference type="EMBL" id="JAYMYJ010000005">
    <property type="protein sequence ID" value="MEB4589448.1"/>
    <property type="molecule type" value="Genomic_DNA"/>
</dbReference>
<dbReference type="PANTHER" id="PTHR10629:SF52">
    <property type="entry name" value="DNA (CYTOSINE-5)-METHYLTRANSFERASE 1"/>
    <property type="match status" value="1"/>
</dbReference>
<dbReference type="PROSITE" id="PS50937">
    <property type="entry name" value="HTH_MERR_2"/>
    <property type="match status" value="1"/>
</dbReference>
<evidence type="ECO:0000256" key="8">
    <source>
        <dbReference type="RuleBase" id="RU000417"/>
    </source>
</evidence>
<keyword evidence="2 6" id="KW-0808">Transferase</keyword>
<dbReference type="InterPro" id="IPR000551">
    <property type="entry name" value="MerR-type_HTH_dom"/>
</dbReference>
<dbReference type="InterPro" id="IPR018117">
    <property type="entry name" value="C5_DNA_meth_AS"/>
</dbReference>
<comment type="caution">
    <text evidence="10">The sequence shown here is derived from an EMBL/GenBank/DDBJ whole genome shotgun (WGS) entry which is preliminary data.</text>
</comment>
<evidence type="ECO:0000256" key="2">
    <source>
        <dbReference type="ARBA" id="ARBA00022679"/>
    </source>
</evidence>
<evidence type="ECO:0000256" key="7">
    <source>
        <dbReference type="RuleBase" id="RU000416"/>
    </source>
</evidence>
<name>A0ABU6CSS2_9GAMM</name>
<keyword evidence="4" id="KW-0680">Restriction system</keyword>
<dbReference type="InterPro" id="IPR009061">
    <property type="entry name" value="DNA-bd_dom_put_sf"/>
</dbReference>
<dbReference type="Proteomes" id="UP001308005">
    <property type="component" value="Unassembled WGS sequence"/>
</dbReference>
<gene>
    <name evidence="10" type="primary">dcm</name>
    <name evidence="10" type="ORF">VSS37_00505</name>
</gene>
<evidence type="ECO:0000259" key="9">
    <source>
        <dbReference type="PROSITE" id="PS50937"/>
    </source>
</evidence>